<dbReference type="Proteomes" id="UP000672602">
    <property type="component" value="Unassembled WGS sequence"/>
</dbReference>
<reference evidence="1" key="1">
    <citation type="submission" date="2021-04" db="EMBL/GenBank/DDBJ databases">
        <authorList>
            <person name="Zhang D.-C."/>
        </authorList>
    </citation>
    <scope>NUCLEOTIDE SEQUENCE</scope>
    <source>
        <strain evidence="1">CGMCC 1.15697</strain>
    </source>
</reference>
<dbReference type="RefSeq" id="WP_210680730.1">
    <property type="nucleotide sequence ID" value="NZ_JAGMWN010000001.1"/>
</dbReference>
<evidence type="ECO:0000313" key="1">
    <source>
        <dbReference type="EMBL" id="MBP5856191.1"/>
    </source>
</evidence>
<dbReference type="EMBL" id="JAGMWN010000001">
    <property type="protein sequence ID" value="MBP5856191.1"/>
    <property type="molecule type" value="Genomic_DNA"/>
</dbReference>
<name>A0A8J7SLF3_9PROT</name>
<comment type="caution">
    <text evidence="1">The sequence shown here is derived from an EMBL/GenBank/DDBJ whole genome shotgun (WGS) entry which is preliminary data.</text>
</comment>
<keyword evidence="2" id="KW-1185">Reference proteome</keyword>
<proteinExistence type="predicted"/>
<sequence length="112" mass="11781">MRDEEKKALRAAMGGSANSQIIVSVDGGECYRYQNDPFAFRGRAVRAPDAGRIRWHASPGPISSGAHLADVIVGGEARAVTAPADGHLGRPLTPGDMWVDHGAALAVLYDAD</sequence>
<dbReference type="AlphaFoldDB" id="A0A8J7SLF3"/>
<evidence type="ECO:0000313" key="2">
    <source>
        <dbReference type="Proteomes" id="UP000672602"/>
    </source>
</evidence>
<gene>
    <name evidence="1" type="ORF">KAJ83_04165</name>
</gene>
<organism evidence="1 2">
    <name type="scientific">Marivibrio halodurans</name>
    <dbReference type="NCBI Taxonomy" id="2039722"/>
    <lineage>
        <taxon>Bacteria</taxon>
        <taxon>Pseudomonadati</taxon>
        <taxon>Pseudomonadota</taxon>
        <taxon>Alphaproteobacteria</taxon>
        <taxon>Rhodospirillales</taxon>
        <taxon>Rhodospirillaceae</taxon>
        <taxon>Marivibrio</taxon>
    </lineage>
</organism>
<accession>A0A8J7SLF3</accession>
<protein>
    <submittedName>
        <fullName evidence="1">Uncharacterized protein</fullName>
    </submittedName>
</protein>